<dbReference type="EC" id="2.7.11.1" evidence="1"/>
<dbReference type="Gene3D" id="3.30.200.20">
    <property type="entry name" value="Phosphorylase Kinase, domain 1"/>
    <property type="match status" value="1"/>
</dbReference>
<evidence type="ECO:0000256" key="6">
    <source>
        <dbReference type="ARBA" id="ARBA00022840"/>
    </source>
</evidence>
<evidence type="ECO:0000256" key="8">
    <source>
        <dbReference type="ARBA" id="ARBA00048679"/>
    </source>
</evidence>
<reference evidence="11" key="1">
    <citation type="submission" date="2022-06" db="EMBL/GenBank/DDBJ databases">
        <title>Novel species in genus nocardia.</title>
        <authorList>
            <person name="Li F."/>
        </authorList>
    </citation>
    <scope>NUCLEOTIDE SEQUENCE</scope>
    <source>
        <strain evidence="11">CDC141</strain>
    </source>
</reference>
<proteinExistence type="predicted"/>
<protein>
    <recommendedName>
        <fullName evidence="1">non-specific serine/threonine protein kinase</fullName>
        <ecNumber evidence="1">2.7.11.1</ecNumber>
    </recommendedName>
</protein>
<comment type="catalytic activity">
    <reaction evidence="8">
        <text>L-seryl-[protein] + ATP = O-phospho-L-seryl-[protein] + ADP + H(+)</text>
        <dbReference type="Rhea" id="RHEA:17989"/>
        <dbReference type="Rhea" id="RHEA-COMP:9863"/>
        <dbReference type="Rhea" id="RHEA-COMP:11604"/>
        <dbReference type="ChEBI" id="CHEBI:15378"/>
        <dbReference type="ChEBI" id="CHEBI:29999"/>
        <dbReference type="ChEBI" id="CHEBI:30616"/>
        <dbReference type="ChEBI" id="CHEBI:83421"/>
        <dbReference type="ChEBI" id="CHEBI:456216"/>
        <dbReference type="EC" id="2.7.11.1"/>
    </reaction>
</comment>
<evidence type="ECO:0000256" key="2">
    <source>
        <dbReference type="ARBA" id="ARBA00022527"/>
    </source>
</evidence>
<evidence type="ECO:0000256" key="9">
    <source>
        <dbReference type="SAM" id="MobiDB-lite"/>
    </source>
</evidence>
<dbReference type="AlphaFoldDB" id="A0A9X2E2K2"/>
<evidence type="ECO:0000256" key="1">
    <source>
        <dbReference type="ARBA" id="ARBA00012513"/>
    </source>
</evidence>
<gene>
    <name evidence="11" type="ORF">NDR86_06400</name>
</gene>
<dbReference type="PANTHER" id="PTHR24363:SF0">
    <property type="entry name" value="SERINE_THREONINE KINASE LIKE DOMAIN CONTAINING 1"/>
    <property type="match status" value="1"/>
</dbReference>
<name>A0A9X2E2K2_9NOCA</name>
<keyword evidence="6" id="KW-0067">ATP-binding</keyword>
<feature type="region of interest" description="Disordered" evidence="9">
    <location>
        <begin position="57"/>
        <end position="90"/>
    </location>
</feature>
<dbReference type="PANTHER" id="PTHR24363">
    <property type="entry name" value="SERINE/THREONINE PROTEIN KINASE"/>
    <property type="match status" value="1"/>
</dbReference>
<dbReference type="FunFam" id="1.10.510.10:FF:000306">
    <property type="entry name" value="Serine/threonine protein kinase"/>
    <property type="match status" value="1"/>
</dbReference>
<dbReference type="SUPFAM" id="SSF56112">
    <property type="entry name" value="Protein kinase-like (PK-like)"/>
    <property type="match status" value="1"/>
</dbReference>
<evidence type="ECO:0000313" key="11">
    <source>
        <dbReference type="EMBL" id="MCM6773099.1"/>
    </source>
</evidence>
<accession>A0A9X2E2K2</accession>
<dbReference type="Gene3D" id="1.25.40.10">
    <property type="entry name" value="Tetratricopeptide repeat domain"/>
    <property type="match status" value="1"/>
</dbReference>
<dbReference type="InterPro" id="IPR011990">
    <property type="entry name" value="TPR-like_helical_dom_sf"/>
</dbReference>
<comment type="catalytic activity">
    <reaction evidence="7">
        <text>L-threonyl-[protein] + ATP = O-phospho-L-threonyl-[protein] + ADP + H(+)</text>
        <dbReference type="Rhea" id="RHEA:46608"/>
        <dbReference type="Rhea" id="RHEA-COMP:11060"/>
        <dbReference type="Rhea" id="RHEA-COMP:11605"/>
        <dbReference type="ChEBI" id="CHEBI:15378"/>
        <dbReference type="ChEBI" id="CHEBI:30013"/>
        <dbReference type="ChEBI" id="CHEBI:30616"/>
        <dbReference type="ChEBI" id="CHEBI:61977"/>
        <dbReference type="ChEBI" id="CHEBI:456216"/>
        <dbReference type="EC" id="2.7.11.1"/>
    </reaction>
</comment>
<dbReference type="InterPro" id="IPR031636">
    <property type="entry name" value="PknG_TPR"/>
</dbReference>
<keyword evidence="4" id="KW-0547">Nucleotide-binding</keyword>
<dbReference type="Gene3D" id="1.10.510.10">
    <property type="entry name" value="Transferase(Phosphotransferase) domain 1"/>
    <property type="match status" value="1"/>
</dbReference>
<organism evidence="11 12">
    <name type="scientific">Nocardia pulmonis</name>
    <dbReference type="NCBI Taxonomy" id="2951408"/>
    <lineage>
        <taxon>Bacteria</taxon>
        <taxon>Bacillati</taxon>
        <taxon>Actinomycetota</taxon>
        <taxon>Actinomycetes</taxon>
        <taxon>Mycobacteriales</taxon>
        <taxon>Nocardiaceae</taxon>
        <taxon>Nocardia</taxon>
    </lineage>
</organism>
<dbReference type="PROSITE" id="PS50011">
    <property type="entry name" value="PROTEIN_KINASE_DOM"/>
    <property type="match status" value="1"/>
</dbReference>
<feature type="domain" description="Protein kinase" evidence="10">
    <location>
        <begin position="166"/>
        <end position="412"/>
    </location>
</feature>
<evidence type="ECO:0000256" key="3">
    <source>
        <dbReference type="ARBA" id="ARBA00022679"/>
    </source>
</evidence>
<dbReference type="InterPro" id="IPR011009">
    <property type="entry name" value="Kinase-like_dom_sf"/>
</dbReference>
<evidence type="ECO:0000256" key="5">
    <source>
        <dbReference type="ARBA" id="ARBA00022777"/>
    </source>
</evidence>
<dbReference type="CDD" id="cd14014">
    <property type="entry name" value="STKc_PknB_like"/>
    <property type="match status" value="1"/>
</dbReference>
<evidence type="ECO:0000259" key="10">
    <source>
        <dbReference type="PROSITE" id="PS50011"/>
    </source>
</evidence>
<sequence length="774" mass="82603">MTCGEPGCGGTIVDGYCEICGTAPAAAGSTDCREPGCGGTIVDGYCATCGTAPSAETATATTQSASTGRSTARSARTRSTSGRSRRGRLGAGMVEVPRVARTDPAAAVLSDPQVPENKRFCSTCERPVGRSREGAPGRTEGFCPHCGTRFSFSPKLTGGDLVGGQYRVAGPIAHGGLGWIYLATDTKVDDRWVVLKGLLNAGDRDAMAAAVAERRSLARVEHPNIVKIFNFVEHGGTDYLVMEYVGGVSLKQLLRRRRDTERSYLPPAQAIAYVLEMLPALGYLHSLGLAYCDFKPDNVMQTDEQLKLIDLGAVMAMDDEHGAIYGTAGYQAPEIADTGPTVASEIYTVGRTLAVLMMPVPQRDGHFAELPGPDTEPLLARHASLYRFLLRATESDPRARFTSTEEAADQLTGVLREVLAAEDDTPRPGPSVNFGPPRAVFGAGGRPPRDARAIVTALPVPLVDPADSGAALLATTGGTTVAELETAFEAGLRAVVTGKAESVEVPLRLVRAALEMGDAAQARRRIDELTPTLGEDWRLAWYRGQARLLTGEYDAAASDFESVYGALPGEAAPKLALAVAAELAAPGSGEPDAERRRAAGYYETVWRTDRGYVSAAFGLARLRRLGGERDGAVAALDQVQPSSALYTEARLTAVEVMLGADDSDRAPDDPEALAANITEELLRECGGRIEGLVIESKRRAAQVRLRLLRVALAWLAAGHTAARRDPLLGRDLDETGVRAGLERCYRDLARESEDMWERIELVERANAVRPRSTL</sequence>
<dbReference type="Pfam" id="PF16918">
    <property type="entry name" value="PknG_TPR"/>
    <property type="match status" value="1"/>
</dbReference>
<keyword evidence="12" id="KW-1185">Reference proteome</keyword>
<evidence type="ECO:0000313" key="12">
    <source>
        <dbReference type="Proteomes" id="UP001139157"/>
    </source>
</evidence>
<dbReference type="Proteomes" id="UP001139157">
    <property type="component" value="Unassembled WGS sequence"/>
</dbReference>
<keyword evidence="3" id="KW-0808">Transferase</keyword>
<dbReference type="GO" id="GO:0004674">
    <property type="term" value="F:protein serine/threonine kinase activity"/>
    <property type="evidence" value="ECO:0007669"/>
    <property type="project" value="UniProtKB-KW"/>
</dbReference>
<dbReference type="Pfam" id="PF00069">
    <property type="entry name" value="Pkinase"/>
    <property type="match status" value="1"/>
</dbReference>
<dbReference type="GO" id="GO:0005524">
    <property type="term" value="F:ATP binding"/>
    <property type="evidence" value="ECO:0007669"/>
    <property type="project" value="UniProtKB-KW"/>
</dbReference>
<dbReference type="SUPFAM" id="SSF48452">
    <property type="entry name" value="TPR-like"/>
    <property type="match status" value="1"/>
</dbReference>
<dbReference type="InterPro" id="IPR000719">
    <property type="entry name" value="Prot_kinase_dom"/>
</dbReference>
<feature type="compositionally biased region" description="Low complexity" evidence="9">
    <location>
        <begin position="57"/>
        <end position="82"/>
    </location>
</feature>
<dbReference type="InterPro" id="IPR031634">
    <property type="entry name" value="PknG_rubred"/>
</dbReference>
<evidence type="ECO:0000256" key="7">
    <source>
        <dbReference type="ARBA" id="ARBA00047899"/>
    </source>
</evidence>
<dbReference type="RefSeq" id="WP_251910082.1">
    <property type="nucleotide sequence ID" value="NZ_JAMRXG010000002.1"/>
</dbReference>
<dbReference type="EMBL" id="JAMRXG010000002">
    <property type="protein sequence ID" value="MCM6773099.1"/>
    <property type="molecule type" value="Genomic_DNA"/>
</dbReference>
<keyword evidence="2" id="KW-0723">Serine/threonine-protein kinase</keyword>
<dbReference type="Pfam" id="PF16919">
    <property type="entry name" value="PknG_rubred"/>
    <property type="match status" value="1"/>
</dbReference>
<comment type="caution">
    <text evidence="11">The sequence shown here is derived from an EMBL/GenBank/DDBJ whole genome shotgun (WGS) entry which is preliminary data.</text>
</comment>
<keyword evidence="5 11" id="KW-0418">Kinase</keyword>
<evidence type="ECO:0000256" key="4">
    <source>
        <dbReference type="ARBA" id="ARBA00022741"/>
    </source>
</evidence>